<accession>A0A4Y1N3T8</accession>
<dbReference type="AlphaFoldDB" id="A0A4Y1N3T8"/>
<evidence type="ECO:0000313" key="2">
    <source>
        <dbReference type="EMBL" id="AWV24474.1"/>
    </source>
</evidence>
<organism evidence="2">
    <name type="scientific">Roseomonas mucosa</name>
    <dbReference type="NCBI Taxonomy" id="207340"/>
    <lineage>
        <taxon>Bacteria</taxon>
        <taxon>Pseudomonadati</taxon>
        <taxon>Pseudomonadota</taxon>
        <taxon>Alphaproteobacteria</taxon>
        <taxon>Acetobacterales</taxon>
        <taxon>Roseomonadaceae</taxon>
        <taxon>Roseomonas</taxon>
    </lineage>
</organism>
<dbReference type="EMBL" id="CP025189">
    <property type="protein sequence ID" value="AWV24474.1"/>
    <property type="molecule type" value="Genomic_DNA"/>
</dbReference>
<protein>
    <submittedName>
        <fullName evidence="2">Uncharacterized protein</fullName>
    </submittedName>
</protein>
<proteinExistence type="predicted"/>
<feature type="region of interest" description="Disordered" evidence="1">
    <location>
        <begin position="36"/>
        <end position="68"/>
    </location>
</feature>
<gene>
    <name evidence="2" type="ORF">RADP37_05024</name>
</gene>
<name>A0A4Y1N3T8_9PROT</name>
<evidence type="ECO:0000256" key="1">
    <source>
        <dbReference type="SAM" id="MobiDB-lite"/>
    </source>
</evidence>
<sequence>MPAGGGRPARPALRAGGLRLRRHACRQLPLVRRRVERGGGPLRLPLHPAGRGGRAARPGGGRHPRPPRRRALEAALHRAAHAAPGGP</sequence>
<feature type="compositionally biased region" description="Gly residues" evidence="1">
    <location>
        <begin position="50"/>
        <end position="59"/>
    </location>
</feature>
<reference evidence="2" key="1">
    <citation type="submission" date="2017-12" db="EMBL/GenBank/DDBJ databases">
        <authorList>
            <person name="Martens C."/>
            <person name="Dahlstrom E."/>
            <person name="Barbian K."/>
            <person name="Sykora L."/>
            <person name="Ricklefs S."/>
            <person name="Bruno D."/>
            <person name="Anzick I."/>
            <person name="Myles I."/>
            <person name="Datta S.K."/>
        </authorList>
    </citation>
    <scope>NUCLEOTIDE SEQUENCE</scope>
    <source>
        <strain evidence="2">AD2</strain>
    </source>
</reference>